<organism evidence="4 5">
    <name type="scientific">Mycobacterium intracellulare</name>
    <dbReference type="NCBI Taxonomy" id="1767"/>
    <lineage>
        <taxon>Bacteria</taxon>
        <taxon>Bacillati</taxon>
        <taxon>Actinomycetota</taxon>
        <taxon>Actinomycetes</taxon>
        <taxon>Mycobacteriales</taxon>
        <taxon>Mycobacteriaceae</taxon>
        <taxon>Mycobacterium</taxon>
        <taxon>Mycobacterium avium complex (MAC)</taxon>
    </lineage>
</organism>
<sequence length="276" mass="28177">MSEDLADKVAIVTGAARGIGAAIARRLSAAGAIVVMADLDRAELRSAAAQLAGPSTTVAIDLTAAGAPDAVVDAAVRAHGRLDIVVNNAGYTWDGPIHTMSDEQFQAMLDIHTVAPFRLLRAAAQPMRTAAKEELAAKRLSHRKVVNVVSLAGLMGQGGQVNYSAAKGATIAMTKALAKEWGHLGINVNAVAPGFIETRLTAATDAGNRIEVAGRAHQLGISAAVRQSALATNPLGRVGSPAEIAEAVAWLASPASDYVQGHVLTVSGGQIGGMTS</sequence>
<dbReference type="GO" id="GO:0006633">
    <property type="term" value="P:fatty acid biosynthetic process"/>
    <property type="evidence" value="ECO:0007669"/>
    <property type="project" value="TreeGrafter"/>
</dbReference>
<dbReference type="PANTHER" id="PTHR42760">
    <property type="entry name" value="SHORT-CHAIN DEHYDROGENASES/REDUCTASES FAMILY MEMBER"/>
    <property type="match status" value="1"/>
</dbReference>
<dbReference type="PANTHER" id="PTHR42760:SF133">
    <property type="entry name" value="3-OXOACYL-[ACYL-CARRIER-PROTEIN] REDUCTASE"/>
    <property type="match status" value="1"/>
</dbReference>
<dbReference type="PRINTS" id="PR00080">
    <property type="entry name" value="SDRFAMILY"/>
</dbReference>
<protein>
    <submittedName>
        <fullName evidence="4">SDR family NAD(P)-dependent oxidoreductase</fullName>
    </submittedName>
</protein>
<feature type="domain" description="Ketoreductase" evidence="3">
    <location>
        <begin position="8"/>
        <end position="199"/>
    </location>
</feature>
<dbReference type="InterPro" id="IPR020904">
    <property type="entry name" value="Sc_DH/Rdtase_CS"/>
</dbReference>
<comment type="caution">
    <text evidence="4">The sequence shown here is derived from an EMBL/GenBank/DDBJ whole genome shotgun (WGS) entry which is preliminary data.</text>
</comment>
<evidence type="ECO:0000313" key="5">
    <source>
        <dbReference type="Proteomes" id="UP001187143"/>
    </source>
</evidence>
<dbReference type="Gene3D" id="3.40.50.720">
    <property type="entry name" value="NAD(P)-binding Rossmann-like Domain"/>
    <property type="match status" value="1"/>
</dbReference>
<dbReference type="SMART" id="SM00822">
    <property type="entry name" value="PKS_KR"/>
    <property type="match status" value="1"/>
</dbReference>
<dbReference type="EMBL" id="JAWLLD010000035">
    <property type="protein sequence ID" value="MDV7015217.1"/>
    <property type="molecule type" value="Genomic_DNA"/>
</dbReference>
<dbReference type="InterPro" id="IPR002347">
    <property type="entry name" value="SDR_fam"/>
</dbReference>
<comment type="similarity">
    <text evidence="1">Belongs to the short-chain dehydrogenases/reductases (SDR) family.</text>
</comment>
<dbReference type="SUPFAM" id="SSF51735">
    <property type="entry name" value="NAD(P)-binding Rossmann-fold domains"/>
    <property type="match status" value="1"/>
</dbReference>
<dbReference type="InterPro" id="IPR036291">
    <property type="entry name" value="NAD(P)-bd_dom_sf"/>
</dbReference>
<evidence type="ECO:0000256" key="2">
    <source>
        <dbReference type="ARBA" id="ARBA00023002"/>
    </source>
</evidence>
<evidence type="ECO:0000313" key="4">
    <source>
        <dbReference type="EMBL" id="MDV7015217.1"/>
    </source>
</evidence>
<proteinExistence type="inferred from homology"/>
<dbReference type="Proteomes" id="UP001187143">
    <property type="component" value="Unassembled WGS sequence"/>
</dbReference>
<dbReference type="RefSeq" id="WP_317728670.1">
    <property type="nucleotide sequence ID" value="NZ_JAWLLC010000030.1"/>
</dbReference>
<keyword evidence="2" id="KW-0560">Oxidoreductase</keyword>
<name>A0AAE4RLQ2_MYCIT</name>
<evidence type="ECO:0000259" key="3">
    <source>
        <dbReference type="SMART" id="SM00822"/>
    </source>
</evidence>
<dbReference type="PRINTS" id="PR00081">
    <property type="entry name" value="GDHRDH"/>
</dbReference>
<dbReference type="GO" id="GO:0016616">
    <property type="term" value="F:oxidoreductase activity, acting on the CH-OH group of donors, NAD or NADP as acceptor"/>
    <property type="evidence" value="ECO:0007669"/>
    <property type="project" value="UniProtKB-ARBA"/>
</dbReference>
<dbReference type="FunFam" id="3.40.50.720:FF:000084">
    <property type="entry name" value="Short-chain dehydrogenase reductase"/>
    <property type="match status" value="1"/>
</dbReference>
<dbReference type="Pfam" id="PF13561">
    <property type="entry name" value="adh_short_C2"/>
    <property type="match status" value="1"/>
</dbReference>
<dbReference type="GO" id="GO:0048038">
    <property type="term" value="F:quinone binding"/>
    <property type="evidence" value="ECO:0007669"/>
    <property type="project" value="TreeGrafter"/>
</dbReference>
<dbReference type="AlphaFoldDB" id="A0AAE4RLQ2"/>
<dbReference type="InterPro" id="IPR057326">
    <property type="entry name" value="KR_dom"/>
</dbReference>
<accession>A0AAE4RLQ2</accession>
<evidence type="ECO:0000256" key="1">
    <source>
        <dbReference type="ARBA" id="ARBA00006484"/>
    </source>
</evidence>
<reference evidence="4" key="1">
    <citation type="submission" date="2023-10" db="EMBL/GenBank/DDBJ databases">
        <title>Characterization and genome sequence of Mycobacterium intracellulare ABSURDO, a novel pathogenic isolate with three colony morphotypes that vary in growth and acid-fastness.</title>
        <authorList>
            <person name="Jude B.A."/>
            <person name="Robinson R.T."/>
        </authorList>
    </citation>
    <scope>NUCLEOTIDE SEQUENCE</scope>
    <source>
        <strain evidence="4">ABSURDO Component B</strain>
    </source>
</reference>
<dbReference type="PROSITE" id="PS00061">
    <property type="entry name" value="ADH_SHORT"/>
    <property type="match status" value="1"/>
</dbReference>
<gene>
    <name evidence="4" type="ORF">R4F53_23300</name>
</gene>